<dbReference type="InterPro" id="IPR051393">
    <property type="entry name" value="ABC_transporter_permease"/>
</dbReference>
<evidence type="ECO:0000256" key="2">
    <source>
        <dbReference type="ARBA" id="ARBA00022448"/>
    </source>
</evidence>
<evidence type="ECO:0000256" key="7">
    <source>
        <dbReference type="SAM" id="Phobius"/>
    </source>
</evidence>
<gene>
    <name evidence="8" type="ORF">H1191_19495</name>
</gene>
<protein>
    <submittedName>
        <fullName evidence="8">Sugar ABC transporter permease</fullName>
    </submittedName>
</protein>
<sequence length="111" mass="12831">MSKHNTAYYFMTIPAVLLFFLFHTFPAIQGIFYSFTNWNGFAQSFEFVGLKNYINLFKDENVLNSYLFTFKYAILTTILVNALSLLIAVGLNEKIKFKNLFKAVYFLPPAA</sequence>
<name>A0A7W1WUT5_9BACL</name>
<keyword evidence="4 7" id="KW-0812">Transmembrane</keyword>
<keyword evidence="9" id="KW-1185">Reference proteome</keyword>
<evidence type="ECO:0000256" key="4">
    <source>
        <dbReference type="ARBA" id="ARBA00022692"/>
    </source>
</evidence>
<evidence type="ECO:0000313" key="8">
    <source>
        <dbReference type="EMBL" id="MBA4496448.1"/>
    </source>
</evidence>
<dbReference type="Gene3D" id="1.10.3720.10">
    <property type="entry name" value="MetI-like"/>
    <property type="match status" value="1"/>
</dbReference>
<dbReference type="Proteomes" id="UP000535491">
    <property type="component" value="Unassembled WGS sequence"/>
</dbReference>
<dbReference type="GO" id="GO:0005886">
    <property type="term" value="C:plasma membrane"/>
    <property type="evidence" value="ECO:0007669"/>
    <property type="project" value="UniProtKB-SubCell"/>
</dbReference>
<keyword evidence="5 7" id="KW-1133">Transmembrane helix</keyword>
<evidence type="ECO:0000313" key="9">
    <source>
        <dbReference type="Proteomes" id="UP000535491"/>
    </source>
</evidence>
<evidence type="ECO:0000256" key="1">
    <source>
        <dbReference type="ARBA" id="ARBA00004651"/>
    </source>
</evidence>
<evidence type="ECO:0000256" key="3">
    <source>
        <dbReference type="ARBA" id="ARBA00022475"/>
    </source>
</evidence>
<dbReference type="PANTHER" id="PTHR30193">
    <property type="entry name" value="ABC TRANSPORTER PERMEASE PROTEIN"/>
    <property type="match status" value="1"/>
</dbReference>
<keyword evidence="3" id="KW-1003">Cell membrane</keyword>
<feature type="transmembrane region" description="Helical" evidence="7">
    <location>
        <begin position="7"/>
        <end position="28"/>
    </location>
</feature>
<evidence type="ECO:0000256" key="5">
    <source>
        <dbReference type="ARBA" id="ARBA00022989"/>
    </source>
</evidence>
<proteinExistence type="predicted"/>
<comment type="subcellular location">
    <subcellularLocation>
        <location evidence="1">Cell membrane</location>
        <topology evidence="1">Multi-pass membrane protein</topology>
    </subcellularLocation>
</comment>
<reference evidence="8 9" key="1">
    <citation type="submission" date="2020-07" db="EMBL/GenBank/DDBJ databases">
        <authorList>
            <person name="Feng H."/>
        </authorList>
    </citation>
    <scope>NUCLEOTIDE SEQUENCE [LARGE SCALE GENOMIC DNA]</scope>
    <source>
        <strain evidence="9">s-10</strain>
    </source>
</reference>
<evidence type="ECO:0000256" key="6">
    <source>
        <dbReference type="ARBA" id="ARBA00023136"/>
    </source>
</evidence>
<dbReference type="InterPro" id="IPR035906">
    <property type="entry name" value="MetI-like_sf"/>
</dbReference>
<feature type="transmembrane region" description="Helical" evidence="7">
    <location>
        <begin position="72"/>
        <end position="92"/>
    </location>
</feature>
<accession>A0A7W1WUT5</accession>
<organism evidence="8 9">
    <name type="scientific">Paenactinomyces guangxiensis</name>
    <dbReference type="NCBI Taxonomy" id="1490290"/>
    <lineage>
        <taxon>Bacteria</taxon>
        <taxon>Bacillati</taxon>
        <taxon>Bacillota</taxon>
        <taxon>Bacilli</taxon>
        <taxon>Bacillales</taxon>
        <taxon>Thermoactinomycetaceae</taxon>
        <taxon>Paenactinomyces</taxon>
    </lineage>
</organism>
<comment type="caution">
    <text evidence="8">The sequence shown here is derived from an EMBL/GenBank/DDBJ whole genome shotgun (WGS) entry which is preliminary data.</text>
</comment>
<dbReference type="PANTHER" id="PTHR30193:SF37">
    <property type="entry name" value="INNER MEMBRANE ABC TRANSPORTER PERMEASE PROTEIN YCJO"/>
    <property type="match status" value="1"/>
</dbReference>
<keyword evidence="6 7" id="KW-0472">Membrane</keyword>
<dbReference type="SUPFAM" id="SSF161098">
    <property type="entry name" value="MetI-like"/>
    <property type="match status" value="1"/>
</dbReference>
<dbReference type="EMBL" id="JACEIQ010000035">
    <property type="protein sequence ID" value="MBA4496448.1"/>
    <property type="molecule type" value="Genomic_DNA"/>
</dbReference>
<dbReference type="AlphaFoldDB" id="A0A7W1WUT5"/>
<keyword evidence="2" id="KW-0813">Transport</keyword>